<evidence type="ECO:0000256" key="12">
    <source>
        <dbReference type="ARBA" id="ARBA00023125"/>
    </source>
</evidence>
<dbReference type="InterPro" id="IPR006141">
    <property type="entry name" value="Intein_N"/>
</dbReference>
<accession>A0A848DA28</accession>
<dbReference type="Pfam" id="PF24844">
    <property type="entry name" value="PolC_DP2_central"/>
    <property type="match status" value="1"/>
</dbReference>
<feature type="domain" description="DOD-type homing endonuclease" evidence="17">
    <location>
        <begin position="1163"/>
        <end position="1296"/>
    </location>
</feature>
<protein>
    <recommendedName>
        <fullName evidence="16">DNA polymerase II large subunit</fullName>
        <shortName evidence="16">Pol II</shortName>
        <ecNumber evidence="16">2.7.7.7</ecNumber>
    </recommendedName>
    <alternativeName>
        <fullName evidence="16">Exodeoxyribonuclease large subunit</fullName>
        <ecNumber evidence="16">3.1.11.1</ecNumber>
    </alternativeName>
</protein>
<comment type="function">
    <text evidence="14 16">Possesses two activities: a DNA synthesis (polymerase) and an exonucleolytic activity that degrades single-stranded DNA in the 3'- to 5'-direction. Has a template-primer preference which is characteristic of a replicative DNA polymerase.</text>
</comment>
<evidence type="ECO:0000256" key="4">
    <source>
        <dbReference type="ARBA" id="ARBA00022695"/>
    </source>
</evidence>
<evidence type="ECO:0000256" key="11">
    <source>
        <dbReference type="ARBA" id="ARBA00023000"/>
    </source>
</evidence>
<dbReference type="SUPFAM" id="SSF51294">
    <property type="entry name" value="Hedgehog/intein (Hint) domain"/>
    <property type="match status" value="1"/>
</dbReference>
<keyword evidence="8" id="KW-0068">Autocatalytic cleavage</keyword>
<dbReference type="InterPro" id="IPR030934">
    <property type="entry name" value="Intein_C"/>
</dbReference>
<keyword evidence="10 16" id="KW-0239">DNA-directed DNA polymerase</keyword>
<keyword evidence="11" id="KW-0651">Protein splicing</keyword>
<organism evidence="18 19">
    <name type="scientific">Candidatus Ethanoperedens thermophilum</name>
    <dbReference type="NCBI Taxonomy" id="2766897"/>
    <lineage>
        <taxon>Archaea</taxon>
        <taxon>Methanobacteriati</taxon>
        <taxon>Methanobacteriota</taxon>
        <taxon>Stenosarchaea group</taxon>
        <taxon>Methanomicrobia</taxon>
        <taxon>Methanosarcinales</taxon>
        <taxon>Methanosarcinales incertae sedis</taxon>
        <taxon>GOM Arc I cluster</taxon>
        <taxon>Candidatus Ethanoperedens</taxon>
    </lineage>
</organism>
<dbReference type="InterPro" id="IPR003586">
    <property type="entry name" value="Hint_dom_C"/>
</dbReference>
<dbReference type="CDD" id="cd00081">
    <property type="entry name" value="Hint"/>
    <property type="match status" value="2"/>
</dbReference>
<proteinExistence type="inferred from homology"/>
<dbReference type="PANTHER" id="PTHR42210">
    <property type="entry name" value="DNA POLYMERASE II LARGE SUBUNIT"/>
    <property type="match status" value="1"/>
</dbReference>
<dbReference type="SUPFAM" id="SSF55608">
    <property type="entry name" value="Homing endonucleases"/>
    <property type="match status" value="1"/>
</dbReference>
<sequence length="1664" mass="187483">MSEVAASDAMIKYFNTLECEVASALNLANRARERGADPTPFVEIPLAKDLADRVEQLIGVKGVAERLRELEKNMSREEASLYLAVDVASGKVGDFRGREDAMDAAVRVAMAVLTEGVVAAPLEGIARVKIEKNDDKSEFVRIFYAGPIRSAGGTAQALSVLVADYVRRNLGIGRYKPRDEEVERCVEEIPIYRNAVNLQYTPDADEIRTIVKNCPICIDGEPTEEVEVSGYRDLERVLSNRVRGGMALVIAEGIALKAPKLKKHVVNLKLDGWDWIDTFLGKGGGDEDNVVKPLDRYLHDLIAGRPVFGYPSRAGGFRLRYGRSRNTGFAAAGISPATMVLMDDFIAAGTQLKTERPGKAAGIAPVDSLEGPTVRLFNGNVLRIDDTFEALRMRGDVETILDVGEILINFGDFIENNHPLVPASYCYEWWEQELGCALECSKPVLESSLECSKPVLGNSLHAKHTDPDDHTAVNLCETYHVPLHPKFTYLWHDITIKDVTYLSEYVETKGEYNQTLTLPFNQTAKDILETLLVHHTIDEKTITIDQPLALIRCLGLDENLKKRGIQSKNISDSVELVSKLSGFIVRKRAPTRIGARMGRPEKSDKRKMKPAPHVLFPVGVAGGRTRSLQDAKNYSKSMQDNIGTITVQMGKRICPGCSTRTFKNRCERCGKFTKPVLSCPACHIEVDSDTCPKCGKQTTSSAEMKIEFKKEYYRALENLKERDNFDKFKGVTGLISKNKTPEPLEKGVLRAKNDVVTFKDGTIRYDLSDLPLTHFIPREIGTSIEKIRELGYTHDIYNQPLTTADQIIELKVQDIILSTDAGNYLTQAAQFIDDLLLKYYKTEAYYHAKDRSDLIGKLLIGLAPHTSAGVLARLIGYTTASVGYAHPFFHAAKRRNCLAPGTEILVTDHDFRLKNCTTSLYRDNISDAGEGSAFIPSYTLKNMDLESLYRGENAREEVVDDFGTTRKTVEGIKTYALNPMDGRFELKDVKSVIKTPAPSHLVSVRTRSGRAFVSSPEHRMVVWSNGKIHHKKVLELDNDDKLLVPKKLDLKEEDRAEIDLLKAFLNFDNISMNVMVRGVREVLEKIVKELGGLKSTAEQIKIREKTFTNYVYRDRIPLPILHSLLERTHRDWTAIPRECKLSVKRDHTVIPRIIKLDERFMRLIGYYLAEGYARSVEKEFYQVSMASLEKELLDDMANCIRDVFGFLPGRKEGVLVISNRLIYHLFVEVLGTGKGAKEKRIPLLLRNLPRWKIKELLSAYFSGDGSVEKGKLVVSCSSVSEKLLQDIGLQLLRFGIFYRLKSERKAAGGAAKEFYERKGRSEKLPVFDIHYIFIRSRYARKFGEAIGFIEKQKNVALRAAFAKERAPRISSFGDAVLDEIKSIEPVKPDFEFLYDIEVEEHHNFLVNDFVLSANCDGDEDCVMLLMDGFLNFSKSYLPDKRGGKMDAPLVLTTHIDPNEIDKEAHNIDVTAQYPLEFYNATLTYTNPKEIIPYIDSVHNRLGTPQQYEDSMFTHHTTNIAAGPKNSAYKTLESMVDKMNAQLLLATKIRAVDDWDVAERVISSHFLPDLIGNLHAFTKQQVRCVKCNAKYRRPPLQNSCPRCGGRIVLTVHEGSVKKYLDVSLRVAEQYNIKPYTKQRIELLKKEIKSLFENDKNKQKGLADFM</sequence>
<dbReference type="Proteomes" id="UP000606580">
    <property type="component" value="Unassembled WGS sequence"/>
</dbReference>
<dbReference type="InterPro" id="IPR056171">
    <property type="entry name" value="PolC_DP2_central_dom"/>
</dbReference>
<gene>
    <name evidence="16" type="primary">polC</name>
    <name evidence="18" type="ORF">GIS02_02100</name>
</gene>
<evidence type="ECO:0000256" key="15">
    <source>
        <dbReference type="ARBA" id="ARBA00049244"/>
    </source>
</evidence>
<dbReference type="SMART" id="SM00305">
    <property type="entry name" value="HintC"/>
    <property type="match status" value="1"/>
</dbReference>
<comment type="caution">
    <text evidence="18">The sequence shown here is derived from an EMBL/GenBank/DDBJ whole genome shotgun (WGS) entry which is preliminary data.</text>
</comment>
<comment type="catalytic activity">
    <reaction evidence="16">
        <text>Exonucleolytic cleavage in the 3'- to 5'-direction to yield nucleoside 5'-phosphates.</text>
        <dbReference type="EC" id="3.1.11.1"/>
    </reaction>
</comment>
<keyword evidence="12 16" id="KW-0238">DNA-binding</keyword>
<keyword evidence="5 16" id="KW-0235">DNA replication</keyword>
<dbReference type="GO" id="GO:0006308">
    <property type="term" value="P:DNA catabolic process"/>
    <property type="evidence" value="ECO:0007669"/>
    <property type="project" value="UniProtKB-UniRule"/>
</dbReference>
<keyword evidence="4 16" id="KW-0548">Nucleotidyltransferase</keyword>
<dbReference type="PANTHER" id="PTHR42210:SF1">
    <property type="entry name" value="DNA POLYMERASE II LARGE SUBUNIT"/>
    <property type="match status" value="1"/>
</dbReference>
<dbReference type="InterPro" id="IPR004475">
    <property type="entry name" value="PolC_DP2"/>
</dbReference>
<dbReference type="Gene3D" id="3.10.28.10">
    <property type="entry name" value="Homing endonucleases"/>
    <property type="match status" value="1"/>
</dbReference>
<dbReference type="Pfam" id="PF14890">
    <property type="entry name" value="Intein_splicing"/>
    <property type="match status" value="1"/>
</dbReference>
<comment type="catalytic activity">
    <reaction evidence="15 16">
        <text>DNA(n) + a 2'-deoxyribonucleoside 5'-triphosphate = DNA(n+1) + diphosphate</text>
        <dbReference type="Rhea" id="RHEA:22508"/>
        <dbReference type="Rhea" id="RHEA-COMP:17339"/>
        <dbReference type="Rhea" id="RHEA-COMP:17340"/>
        <dbReference type="ChEBI" id="CHEBI:33019"/>
        <dbReference type="ChEBI" id="CHEBI:61560"/>
        <dbReference type="ChEBI" id="CHEBI:173112"/>
        <dbReference type="EC" id="2.7.7.7"/>
    </reaction>
</comment>
<dbReference type="PROSITE" id="PS50817">
    <property type="entry name" value="INTEIN_N_TER"/>
    <property type="match status" value="1"/>
</dbReference>
<keyword evidence="6 16" id="KW-0540">Nuclease</keyword>
<evidence type="ECO:0000256" key="8">
    <source>
        <dbReference type="ARBA" id="ARBA00022813"/>
    </source>
</evidence>
<name>A0A848DA28_9EURY</name>
<dbReference type="Pfam" id="PF14528">
    <property type="entry name" value="LAGLIDADG_3"/>
    <property type="match status" value="1"/>
</dbReference>
<dbReference type="PROSITE" id="PS50818">
    <property type="entry name" value="INTEIN_C_TER"/>
    <property type="match status" value="1"/>
</dbReference>
<keyword evidence="9 16" id="KW-0269">Exonuclease</keyword>
<evidence type="ECO:0000256" key="16">
    <source>
        <dbReference type="HAMAP-Rule" id="MF_00324"/>
    </source>
</evidence>
<dbReference type="Pfam" id="PF22912">
    <property type="entry name" value="zf-DPOE"/>
    <property type="match status" value="1"/>
</dbReference>
<evidence type="ECO:0000256" key="9">
    <source>
        <dbReference type="ARBA" id="ARBA00022839"/>
    </source>
</evidence>
<dbReference type="GO" id="GO:0016539">
    <property type="term" value="P:intein-mediated protein splicing"/>
    <property type="evidence" value="ECO:0007669"/>
    <property type="project" value="InterPro"/>
</dbReference>
<dbReference type="InterPro" id="IPR004860">
    <property type="entry name" value="LAGLIDADG_dom"/>
</dbReference>
<dbReference type="InterPro" id="IPR004042">
    <property type="entry name" value="Intein_endonuc_central"/>
</dbReference>
<reference evidence="18" key="1">
    <citation type="journal article" date="2020" name="MBio">
        <title>'Candidatus Ethanoperedens,' a Thermophilic Genus of Archaea Mediating the Anaerobic Oxidation of Ethane.</title>
        <authorList>
            <person name="Hahn C.J."/>
            <person name="Laso-Perez R."/>
            <person name="Vulcano F."/>
            <person name="Vaziourakis K.M."/>
            <person name="Stokke R."/>
            <person name="Steen I.H."/>
            <person name="Teske A."/>
            <person name="Boetius A."/>
            <person name="Liebeke M."/>
            <person name="Amann R."/>
            <person name="Knittel K."/>
            <person name="Wegener G."/>
        </authorList>
    </citation>
    <scope>NUCLEOTIDE SEQUENCE</scope>
    <source>
        <strain evidence="18">GoM-Arc1-LC-WB58</strain>
    </source>
</reference>
<dbReference type="EC" id="3.1.11.1" evidence="16"/>
<comment type="subunit">
    <text evidence="2 16">Heterodimer of a large subunit and a small subunit.</text>
</comment>
<comment type="similarity">
    <text evidence="1 16">Belongs to the archaeal DNA polymerase II family.</text>
</comment>
<dbReference type="InterPro" id="IPR006142">
    <property type="entry name" value="INTEIN"/>
</dbReference>
<keyword evidence="13 16" id="KW-0511">Multifunctional enzyme</keyword>
<dbReference type="InterPro" id="IPR054475">
    <property type="entry name" value="Znf-DPOE"/>
</dbReference>
<dbReference type="NCBIfam" id="TIGR01443">
    <property type="entry name" value="intein_Cterm"/>
    <property type="match status" value="1"/>
</dbReference>
<evidence type="ECO:0000256" key="3">
    <source>
        <dbReference type="ARBA" id="ARBA00022679"/>
    </source>
</evidence>
<dbReference type="Gene3D" id="2.170.16.10">
    <property type="entry name" value="Hedgehog/Intein (Hint) domain"/>
    <property type="match status" value="2"/>
</dbReference>
<evidence type="ECO:0000256" key="10">
    <source>
        <dbReference type="ARBA" id="ARBA00022932"/>
    </source>
</evidence>
<dbReference type="HAMAP" id="MF_00324">
    <property type="entry name" value="DNApol_II_L_arch"/>
    <property type="match status" value="1"/>
</dbReference>
<evidence type="ECO:0000313" key="19">
    <source>
        <dbReference type="Proteomes" id="UP000606580"/>
    </source>
</evidence>
<evidence type="ECO:0000313" key="18">
    <source>
        <dbReference type="EMBL" id="NMG82982.1"/>
    </source>
</evidence>
<dbReference type="GO" id="GO:0003887">
    <property type="term" value="F:DNA-directed DNA polymerase activity"/>
    <property type="evidence" value="ECO:0007669"/>
    <property type="project" value="UniProtKB-UniRule"/>
</dbReference>
<dbReference type="NCBIfam" id="TIGR00354">
    <property type="entry name" value="polC"/>
    <property type="match status" value="1"/>
</dbReference>
<evidence type="ECO:0000256" key="14">
    <source>
        <dbReference type="ARBA" id="ARBA00025068"/>
    </source>
</evidence>
<dbReference type="InterPro" id="IPR036844">
    <property type="entry name" value="Hint_dom_sf"/>
</dbReference>
<evidence type="ECO:0000256" key="13">
    <source>
        <dbReference type="ARBA" id="ARBA00023268"/>
    </source>
</evidence>
<dbReference type="PROSITE" id="PS50819">
    <property type="entry name" value="INTEIN_ENDONUCLEASE"/>
    <property type="match status" value="1"/>
</dbReference>
<evidence type="ECO:0000256" key="1">
    <source>
        <dbReference type="ARBA" id="ARBA00011053"/>
    </source>
</evidence>
<dbReference type="Pfam" id="PF03833">
    <property type="entry name" value="PolC_DP2_N"/>
    <property type="match status" value="1"/>
</dbReference>
<dbReference type="InterPro" id="IPR056172">
    <property type="entry name" value="PolC_DP2_cat_dom"/>
</dbReference>
<evidence type="ECO:0000256" key="7">
    <source>
        <dbReference type="ARBA" id="ARBA00022801"/>
    </source>
</evidence>
<dbReference type="EC" id="2.7.7.7" evidence="16"/>
<evidence type="ECO:0000256" key="5">
    <source>
        <dbReference type="ARBA" id="ARBA00022705"/>
    </source>
</evidence>
<dbReference type="EMBL" id="WNEG01000039">
    <property type="protein sequence ID" value="NMG82982.1"/>
    <property type="molecule type" value="Genomic_DNA"/>
</dbReference>
<dbReference type="InterPro" id="IPR027434">
    <property type="entry name" value="Homing_endonucl"/>
</dbReference>
<dbReference type="GO" id="GO:0006261">
    <property type="term" value="P:DNA-templated DNA replication"/>
    <property type="evidence" value="ECO:0007669"/>
    <property type="project" value="UniProtKB-UniRule"/>
</dbReference>
<dbReference type="GO" id="GO:0004519">
    <property type="term" value="F:endonuclease activity"/>
    <property type="evidence" value="ECO:0007669"/>
    <property type="project" value="InterPro"/>
</dbReference>
<evidence type="ECO:0000256" key="2">
    <source>
        <dbReference type="ARBA" id="ARBA00011315"/>
    </source>
</evidence>
<dbReference type="GO" id="GO:0008310">
    <property type="term" value="F:single-stranded DNA 3'-5' DNA exonuclease activity"/>
    <property type="evidence" value="ECO:0007669"/>
    <property type="project" value="UniProtKB-EC"/>
</dbReference>
<dbReference type="NCBIfam" id="NF003103">
    <property type="entry name" value="PRK04023.1"/>
    <property type="match status" value="1"/>
</dbReference>
<dbReference type="GO" id="GO:0003677">
    <property type="term" value="F:DNA binding"/>
    <property type="evidence" value="ECO:0007669"/>
    <property type="project" value="UniProtKB-UniRule"/>
</dbReference>
<evidence type="ECO:0000259" key="17">
    <source>
        <dbReference type="PROSITE" id="PS50819"/>
    </source>
</evidence>
<keyword evidence="7 16" id="KW-0378">Hydrolase</keyword>
<dbReference type="Pfam" id="PF24846">
    <property type="entry name" value="PolC_DP2_cat"/>
    <property type="match status" value="2"/>
</dbReference>
<keyword evidence="3 16" id="KW-0808">Transferase</keyword>
<dbReference type="InterPro" id="IPR003587">
    <property type="entry name" value="Hint_dom_N"/>
</dbReference>
<dbReference type="InterPro" id="IPR016033">
    <property type="entry name" value="PolC_DP2_N"/>
</dbReference>
<dbReference type="PRINTS" id="PR00379">
    <property type="entry name" value="INTEIN"/>
</dbReference>
<dbReference type="SMART" id="SM00306">
    <property type="entry name" value="HintN"/>
    <property type="match status" value="1"/>
</dbReference>
<evidence type="ECO:0000256" key="6">
    <source>
        <dbReference type="ARBA" id="ARBA00022722"/>
    </source>
</evidence>